<keyword evidence="2" id="KW-1185">Reference proteome</keyword>
<accession>A0ACC3YKR6</accession>
<organism evidence="1 2">
    <name type="scientific">Colletotrichum truncatum</name>
    <name type="common">Anthracnose fungus</name>
    <name type="synonym">Colletotrichum capsici</name>
    <dbReference type="NCBI Taxonomy" id="5467"/>
    <lineage>
        <taxon>Eukaryota</taxon>
        <taxon>Fungi</taxon>
        <taxon>Dikarya</taxon>
        <taxon>Ascomycota</taxon>
        <taxon>Pezizomycotina</taxon>
        <taxon>Sordariomycetes</taxon>
        <taxon>Hypocreomycetidae</taxon>
        <taxon>Glomerellales</taxon>
        <taxon>Glomerellaceae</taxon>
        <taxon>Colletotrichum</taxon>
        <taxon>Colletotrichum truncatum species complex</taxon>
    </lineage>
</organism>
<proteinExistence type="predicted"/>
<reference evidence="1 2" key="1">
    <citation type="journal article" date="2020" name="Phytopathology">
        <title>Genome Sequence Resources of Colletotrichum truncatum, C. plurivorum, C. musicola, and C. sojae: Four Species Pathogenic to Soybean (Glycine max).</title>
        <authorList>
            <person name="Rogerio F."/>
            <person name="Boufleur T.R."/>
            <person name="Ciampi-Guillardi M."/>
            <person name="Sukno S.A."/>
            <person name="Thon M.R."/>
            <person name="Massola Junior N.S."/>
            <person name="Baroncelli R."/>
        </authorList>
    </citation>
    <scope>NUCLEOTIDE SEQUENCE [LARGE SCALE GENOMIC DNA]</scope>
    <source>
        <strain evidence="1 2">CMES1059</strain>
    </source>
</reference>
<sequence>MSFIMLTRIGLLAMPLLGPVVSAAALQSRNGIVPNYSGGNCYHEPPSNAGRALKGKSTNNDRMHKDECALFCKDYKYFGTEFGRECFCGNDITTGAVEIASAECTMTCTGRSTEKCGAPDRLNIYKNEDYRAPSVKTDITGWTYQGCHTEADGGRALKDKQYSEDNMTPELCASNCAGLGYNFAGVEWGRECFCGKTISGGTWAPESDCSKLCSGDPKSFCGEGGRLNIYAQVPPITATVASATYLGCAIDSQTLRVLENGKRTASDDMTADTCATYCNNYSYKYFGIENGRECFCANEPSSTPQYATASECNAPCAGDGKTLCGAKGRLSLYQSTKTPSTNAVTGLGNFKYLQCGLDNVSDRALKGEHFATDDMTPGKCASLCANYRYFGLEFGKECFCGNEYNKALEKPAGDCYMKCSGNNGVEICGAGDRLSVYTTIPQLCPNPTSHFGVCTTYAFYWLPRSRATTSEEDCRNEIYGARFWQNMAYNAYYYQSAASGGGVSTCYGMFATVESPQCDFQSSNDNGDYGVGSYGNLFC</sequence>
<dbReference type="Proteomes" id="UP000805649">
    <property type="component" value="Unassembled WGS sequence"/>
</dbReference>
<evidence type="ECO:0000313" key="1">
    <source>
        <dbReference type="EMBL" id="KAL0932499.1"/>
    </source>
</evidence>
<comment type="caution">
    <text evidence="1">The sequence shown here is derived from an EMBL/GenBank/DDBJ whole genome shotgun (WGS) entry which is preliminary data.</text>
</comment>
<protein>
    <submittedName>
        <fullName evidence="1">Copper radical oxidase</fullName>
    </submittedName>
</protein>
<gene>
    <name evidence="1" type="ORF">CTRU02_213452</name>
</gene>
<dbReference type="EMBL" id="VUJX02000009">
    <property type="protein sequence ID" value="KAL0932499.1"/>
    <property type="molecule type" value="Genomic_DNA"/>
</dbReference>
<name>A0ACC3YKR6_COLTU</name>
<evidence type="ECO:0000313" key="2">
    <source>
        <dbReference type="Proteomes" id="UP000805649"/>
    </source>
</evidence>